<organism evidence="2 3">
    <name type="scientific">Candidatus Caccoplasma intestinavium</name>
    <dbReference type="NCBI Taxonomy" id="2840716"/>
    <lineage>
        <taxon>Bacteria</taxon>
        <taxon>Pseudomonadati</taxon>
        <taxon>Bacteroidota</taxon>
        <taxon>Bacteroidia</taxon>
        <taxon>Bacteroidales</taxon>
        <taxon>Bacteroidaceae</taxon>
        <taxon>Bacteroidaceae incertae sedis</taxon>
        <taxon>Candidatus Caccoplasma</taxon>
    </lineage>
</organism>
<dbReference type="CDD" id="cd20292">
    <property type="entry name" value="cupin_QdtA-like"/>
    <property type="match status" value="1"/>
</dbReference>
<evidence type="ECO:0000259" key="1">
    <source>
        <dbReference type="Pfam" id="PF05523"/>
    </source>
</evidence>
<dbReference type="Gene3D" id="2.60.120.10">
    <property type="entry name" value="Jelly Rolls"/>
    <property type="match status" value="1"/>
</dbReference>
<dbReference type="AlphaFoldDB" id="A0A9D1GEL2"/>
<feature type="domain" description="Sugar 3,4-ketoisomerase QdtA cupin" evidence="1">
    <location>
        <begin position="8"/>
        <end position="136"/>
    </location>
</feature>
<reference evidence="2" key="1">
    <citation type="submission" date="2020-10" db="EMBL/GenBank/DDBJ databases">
        <authorList>
            <person name="Gilroy R."/>
        </authorList>
    </citation>
    <scope>NUCLEOTIDE SEQUENCE</scope>
    <source>
        <strain evidence="2">21143</strain>
    </source>
</reference>
<dbReference type="Pfam" id="PF05523">
    <property type="entry name" value="FdtA"/>
    <property type="match status" value="1"/>
</dbReference>
<protein>
    <submittedName>
        <fullName evidence="2">WxcM-like domain-containing protein</fullName>
    </submittedName>
</protein>
<reference evidence="2" key="2">
    <citation type="journal article" date="2021" name="PeerJ">
        <title>Extensive microbial diversity within the chicken gut microbiome revealed by metagenomics and culture.</title>
        <authorList>
            <person name="Gilroy R."/>
            <person name="Ravi A."/>
            <person name="Getino M."/>
            <person name="Pursley I."/>
            <person name="Horton D.L."/>
            <person name="Alikhan N.F."/>
            <person name="Baker D."/>
            <person name="Gharbi K."/>
            <person name="Hall N."/>
            <person name="Watson M."/>
            <person name="Adriaenssens E.M."/>
            <person name="Foster-Nyarko E."/>
            <person name="Jarju S."/>
            <person name="Secka A."/>
            <person name="Antonio M."/>
            <person name="Oren A."/>
            <person name="Chaudhuri R.R."/>
            <person name="La Ragione R."/>
            <person name="Hildebrand F."/>
            <person name="Pallen M.J."/>
        </authorList>
    </citation>
    <scope>NUCLEOTIDE SEQUENCE</scope>
    <source>
        <strain evidence="2">21143</strain>
    </source>
</reference>
<dbReference type="InterPro" id="IPR011051">
    <property type="entry name" value="RmlC_Cupin_sf"/>
</dbReference>
<sequence>MTRPSVHDCELMELPRIYDPGGNITPLHGGEDLPFEIRRVFYLYDIPGGESRGAHAHKVCHQLIVAAAGAFDVFLDDGREQRVVTLNRPYYGLHVLPGIWASQREFSSSSICLVLASELYDENDYIRDYDDFLRFTQRL</sequence>
<dbReference type="EMBL" id="DVKT01000041">
    <property type="protein sequence ID" value="HIT39458.1"/>
    <property type="molecule type" value="Genomic_DNA"/>
</dbReference>
<evidence type="ECO:0000313" key="2">
    <source>
        <dbReference type="EMBL" id="HIT39458.1"/>
    </source>
</evidence>
<dbReference type="Proteomes" id="UP000886722">
    <property type="component" value="Unassembled WGS sequence"/>
</dbReference>
<accession>A0A9D1GEL2</accession>
<dbReference type="InterPro" id="IPR014710">
    <property type="entry name" value="RmlC-like_jellyroll"/>
</dbReference>
<proteinExistence type="predicted"/>
<evidence type="ECO:0000313" key="3">
    <source>
        <dbReference type="Proteomes" id="UP000886722"/>
    </source>
</evidence>
<dbReference type="InterPro" id="IPR008894">
    <property type="entry name" value="QdtA_cupin_dom"/>
</dbReference>
<name>A0A9D1GEL2_9BACT</name>
<comment type="caution">
    <text evidence="2">The sequence shown here is derived from an EMBL/GenBank/DDBJ whole genome shotgun (WGS) entry which is preliminary data.</text>
</comment>
<gene>
    <name evidence="2" type="ORF">IAD06_05420</name>
</gene>
<dbReference type="SUPFAM" id="SSF51182">
    <property type="entry name" value="RmlC-like cupins"/>
    <property type="match status" value="1"/>
</dbReference>